<dbReference type="Gene3D" id="1.20.1260.10">
    <property type="match status" value="1"/>
</dbReference>
<dbReference type="Proteomes" id="UP000323324">
    <property type="component" value="Unassembled WGS sequence"/>
</dbReference>
<dbReference type="InterPro" id="IPR019243">
    <property type="entry name" value="DUF2202"/>
</dbReference>
<reference evidence="2 3" key="1">
    <citation type="submission" date="2019-08" db="EMBL/GenBank/DDBJ databases">
        <title>Genomes of Antarctic Bizionia species.</title>
        <authorList>
            <person name="Bowman J.P."/>
        </authorList>
    </citation>
    <scope>NUCLEOTIDE SEQUENCE [LARGE SCALE GENOMIC DNA]</scope>
    <source>
        <strain evidence="2 3">HFD</strain>
    </source>
</reference>
<evidence type="ECO:0000313" key="2">
    <source>
        <dbReference type="EMBL" id="TYB80414.1"/>
    </source>
</evidence>
<dbReference type="AlphaFoldDB" id="A0A8H2LHD2"/>
<proteinExistence type="predicted"/>
<protein>
    <submittedName>
        <fullName evidence="2">DUF2202 domain-containing protein</fullName>
    </submittedName>
</protein>
<name>A0A8H2LHD2_9FLAO</name>
<evidence type="ECO:0000313" key="3">
    <source>
        <dbReference type="Proteomes" id="UP000323324"/>
    </source>
</evidence>
<dbReference type="Pfam" id="PF09968">
    <property type="entry name" value="DUF2202"/>
    <property type="match status" value="1"/>
</dbReference>
<evidence type="ECO:0000259" key="1">
    <source>
        <dbReference type="Pfam" id="PF09968"/>
    </source>
</evidence>
<dbReference type="EMBL" id="VSKM01000001">
    <property type="protein sequence ID" value="TYB80414.1"/>
    <property type="molecule type" value="Genomic_DNA"/>
</dbReference>
<dbReference type="InterPro" id="IPR012347">
    <property type="entry name" value="Ferritin-like"/>
</dbReference>
<feature type="domain" description="DUF2202" evidence="1">
    <location>
        <begin position="2"/>
        <end position="44"/>
    </location>
</feature>
<organism evidence="2 3">
    <name type="scientific">Bizionia saleffrena</name>
    <dbReference type="NCBI Taxonomy" id="291189"/>
    <lineage>
        <taxon>Bacteria</taxon>
        <taxon>Pseudomonadati</taxon>
        <taxon>Bacteroidota</taxon>
        <taxon>Flavobacteriia</taxon>
        <taxon>Flavobacteriales</taxon>
        <taxon>Flavobacteriaceae</taxon>
        <taxon>Bizionia</taxon>
    </lineage>
</organism>
<dbReference type="RefSeq" id="WP_148368305.1">
    <property type="nucleotide sequence ID" value="NZ_VSKM01000001.1"/>
</dbReference>
<accession>A0A8H2LHD2</accession>
<sequence length="44" mass="5010">MGATIENSDIIYLQEYINTTENTSLTAVFESLECGSRNHLRKFV</sequence>
<keyword evidence="3" id="KW-1185">Reference proteome</keyword>
<gene>
    <name evidence="2" type="ORF">ES676_01495</name>
</gene>
<comment type="caution">
    <text evidence="2">The sequence shown here is derived from an EMBL/GenBank/DDBJ whole genome shotgun (WGS) entry which is preliminary data.</text>
</comment>